<protein>
    <submittedName>
        <fullName evidence="2">Aldo/keto reductase</fullName>
    </submittedName>
</protein>
<evidence type="ECO:0000313" key="3">
    <source>
        <dbReference type="Proteomes" id="UP000481872"/>
    </source>
</evidence>
<dbReference type="CDD" id="cd19099">
    <property type="entry name" value="AKR_unchar"/>
    <property type="match status" value="1"/>
</dbReference>
<comment type="caution">
    <text evidence="2">The sequence shown here is derived from an EMBL/GenBank/DDBJ whole genome shotgun (WGS) entry which is preliminary data.</text>
</comment>
<dbReference type="Pfam" id="PF00248">
    <property type="entry name" value="Aldo_ket_red"/>
    <property type="match status" value="1"/>
</dbReference>
<dbReference type="RefSeq" id="WP_199869857.1">
    <property type="nucleotide sequence ID" value="NZ_JAAGPU010000013.1"/>
</dbReference>
<dbReference type="SUPFAM" id="SSF51430">
    <property type="entry name" value="NAD(P)-linked oxidoreductase"/>
    <property type="match status" value="1"/>
</dbReference>
<dbReference type="PANTHER" id="PTHR42686">
    <property type="entry name" value="GH17980P-RELATED"/>
    <property type="match status" value="1"/>
</dbReference>
<feature type="domain" description="NADP-dependent oxidoreductase" evidence="1">
    <location>
        <begin position="37"/>
        <end position="223"/>
    </location>
</feature>
<evidence type="ECO:0000313" key="2">
    <source>
        <dbReference type="EMBL" id="NEU04906.1"/>
    </source>
</evidence>
<dbReference type="AlphaFoldDB" id="A0A6M0H2E1"/>
<dbReference type="InterPro" id="IPR036812">
    <property type="entry name" value="NAD(P)_OxRdtase_dom_sf"/>
</dbReference>
<gene>
    <name evidence="2" type="ORF">G3M99_08575</name>
</gene>
<dbReference type="GO" id="GO:0016491">
    <property type="term" value="F:oxidoreductase activity"/>
    <property type="evidence" value="ECO:0007669"/>
    <property type="project" value="InterPro"/>
</dbReference>
<sequence length="346" mass="40048">MDINGYATLEGTKMYFNKMSVDNSILRRTPWFYTLPMAIGTYLGETKEVHSELYVDSIIYGLSHGVNYVDTAAIYREMRSEKDIGKALEYLINEKRLIKRNEIVISSKAGIIDNNYDLGISCSDYINNIILKEPSIKRENQIIEENQVIYSIDSALHEFSLKNSMKNLKVSTIDIMYIHNPELSMSILKEKEFYNQLQELFKFYEQQVKNGRIRFYGMATWYAFRVGENNPMHISLEKVVSLAKKVGGEGHHFKFIQMPYNIKNTEASTSKTQKVNNRYVTPIEAANRLDLFVTISAPLNQCKDFDNSEFNYKKLIDYVIDTKGVYAAMIGSKRRENLIKNMDVIL</sequence>
<dbReference type="EMBL" id="JAAGPU010000013">
    <property type="protein sequence ID" value="NEU04906.1"/>
    <property type="molecule type" value="Genomic_DNA"/>
</dbReference>
<dbReference type="InterPro" id="IPR020471">
    <property type="entry name" value="AKR"/>
</dbReference>
<proteinExistence type="predicted"/>
<accession>A0A6M0H2E1</accession>
<dbReference type="Proteomes" id="UP000481872">
    <property type="component" value="Unassembled WGS sequence"/>
</dbReference>
<reference evidence="2 3" key="1">
    <citation type="submission" date="2020-02" db="EMBL/GenBank/DDBJ databases">
        <title>Genome assembly of a novel Clostridium senegalense strain.</title>
        <authorList>
            <person name="Gupta T.B."/>
            <person name="Jauregui R."/>
            <person name="Maclean P."/>
            <person name="Nawarathana A."/>
            <person name="Brightwell G."/>
        </authorList>
    </citation>
    <scope>NUCLEOTIDE SEQUENCE [LARGE SCALE GENOMIC DNA]</scope>
    <source>
        <strain evidence="2 3">AGRFS4</strain>
    </source>
</reference>
<organism evidence="2 3">
    <name type="scientific">Clostridium senegalense</name>
    <dbReference type="NCBI Taxonomy" id="1465809"/>
    <lineage>
        <taxon>Bacteria</taxon>
        <taxon>Bacillati</taxon>
        <taxon>Bacillota</taxon>
        <taxon>Clostridia</taxon>
        <taxon>Eubacteriales</taxon>
        <taxon>Clostridiaceae</taxon>
        <taxon>Clostridium</taxon>
    </lineage>
</organism>
<dbReference type="PANTHER" id="PTHR42686:SF1">
    <property type="entry name" value="GH17980P-RELATED"/>
    <property type="match status" value="1"/>
</dbReference>
<dbReference type="Gene3D" id="3.20.20.100">
    <property type="entry name" value="NADP-dependent oxidoreductase domain"/>
    <property type="match status" value="1"/>
</dbReference>
<dbReference type="InterPro" id="IPR023210">
    <property type="entry name" value="NADP_OxRdtase_dom"/>
</dbReference>
<name>A0A6M0H2E1_9CLOT</name>
<dbReference type="GO" id="GO:0005829">
    <property type="term" value="C:cytosol"/>
    <property type="evidence" value="ECO:0007669"/>
    <property type="project" value="TreeGrafter"/>
</dbReference>
<keyword evidence="3" id="KW-1185">Reference proteome</keyword>
<evidence type="ECO:0000259" key="1">
    <source>
        <dbReference type="Pfam" id="PF00248"/>
    </source>
</evidence>